<dbReference type="PANTHER" id="PTHR12526">
    <property type="entry name" value="GLYCOSYLTRANSFERASE"/>
    <property type="match status" value="1"/>
</dbReference>
<dbReference type="CDD" id="cd03801">
    <property type="entry name" value="GT4_PimA-like"/>
    <property type="match status" value="1"/>
</dbReference>
<evidence type="ECO:0000313" key="5">
    <source>
        <dbReference type="Proteomes" id="UP000321261"/>
    </source>
</evidence>
<sequence>MSSDVEEPRDSLSQPVRVTLIGPAFPWRGGIPLLTNELAHRLAASGHTVHVRTWTRQGPARLLPAELHPLATPEADVFPTVREPLSWRNPLQWARTGRRAAAASDVVVLLYYVPFQAPALATIARAARRAARVVVICANAVPHEPRPGDRLLMSLLMRSADAILVHTEAERDALRRLTDRPAAVAALPPHLPATGRSPVGPDGPPRRRLLFFGKVRPYKGVDVLLRALTLVPDVELRIVGEFYEDRARLDALVDDLGLGDRVHTSPDYLPAGRIPELFAGFDALVLPYRTATASQLVALAHWHGLPVVATRVGNFPETVRDGVDGLLCSPGDVLDLARVLRSLYEPGRLAALRAGVRPADGEATWRNYIAALWSLAGVDGGRPRSRTEPTG</sequence>
<reference evidence="4 5" key="1">
    <citation type="submission" date="2019-06" db="EMBL/GenBank/DDBJ databases">
        <title>Sequencing the genomes of 1000 actinobacteria strains.</title>
        <authorList>
            <person name="Klenk H.-P."/>
        </authorList>
    </citation>
    <scope>NUCLEOTIDE SEQUENCE [LARGE SCALE GENOMIC DNA]</scope>
    <source>
        <strain evidence="4 5">DSM 45671</strain>
    </source>
</reference>
<evidence type="ECO:0000313" key="4">
    <source>
        <dbReference type="EMBL" id="TWF76236.1"/>
    </source>
</evidence>
<feature type="domain" description="Glycosyltransferase subfamily 4-like N-terminal" evidence="3">
    <location>
        <begin position="29"/>
        <end position="189"/>
    </location>
</feature>
<organism evidence="4 5">
    <name type="scientific">Pseudonocardia hierapolitana</name>
    <dbReference type="NCBI Taxonomy" id="1128676"/>
    <lineage>
        <taxon>Bacteria</taxon>
        <taxon>Bacillati</taxon>
        <taxon>Actinomycetota</taxon>
        <taxon>Actinomycetes</taxon>
        <taxon>Pseudonocardiales</taxon>
        <taxon>Pseudonocardiaceae</taxon>
        <taxon>Pseudonocardia</taxon>
    </lineage>
</organism>
<evidence type="ECO:0000259" key="3">
    <source>
        <dbReference type="Pfam" id="PF13579"/>
    </source>
</evidence>
<comment type="caution">
    <text evidence="4">The sequence shown here is derived from an EMBL/GenBank/DDBJ whole genome shotgun (WGS) entry which is preliminary data.</text>
</comment>
<proteinExistence type="predicted"/>
<keyword evidence="2 4" id="KW-0808">Transferase</keyword>
<protein>
    <submittedName>
        <fullName evidence="4">Glycosyltransferase involved in cell wall biosynthesis</fullName>
    </submittedName>
</protein>
<dbReference type="GO" id="GO:0016757">
    <property type="term" value="F:glycosyltransferase activity"/>
    <property type="evidence" value="ECO:0007669"/>
    <property type="project" value="UniProtKB-KW"/>
</dbReference>
<evidence type="ECO:0000256" key="1">
    <source>
        <dbReference type="ARBA" id="ARBA00022676"/>
    </source>
</evidence>
<name>A0A561SN23_9PSEU</name>
<keyword evidence="1" id="KW-0328">Glycosyltransferase</keyword>
<dbReference type="EMBL" id="VIWU01000001">
    <property type="protein sequence ID" value="TWF76236.1"/>
    <property type="molecule type" value="Genomic_DNA"/>
</dbReference>
<dbReference type="InterPro" id="IPR028098">
    <property type="entry name" value="Glyco_trans_4-like_N"/>
</dbReference>
<keyword evidence="5" id="KW-1185">Reference proteome</keyword>
<evidence type="ECO:0000256" key="2">
    <source>
        <dbReference type="ARBA" id="ARBA00022679"/>
    </source>
</evidence>
<accession>A0A561SN23</accession>
<dbReference type="RefSeq" id="WP_212612412.1">
    <property type="nucleotide sequence ID" value="NZ_VIWU01000001.1"/>
</dbReference>
<dbReference type="SUPFAM" id="SSF53756">
    <property type="entry name" value="UDP-Glycosyltransferase/glycogen phosphorylase"/>
    <property type="match status" value="1"/>
</dbReference>
<dbReference type="Pfam" id="PF13579">
    <property type="entry name" value="Glyco_trans_4_4"/>
    <property type="match status" value="1"/>
</dbReference>
<gene>
    <name evidence="4" type="ORF">FHX44_112125</name>
</gene>
<dbReference type="PANTHER" id="PTHR12526:SF510">
    <property type="entry name" value="D-INOSITOL 3-PHOSPHATE GLYCOSYLTRANSFERASE"/>
    <property type="match status" value="1"/>
</dbReference>
<dbReference type="Gene3D" id="3.40.50.2000">
    <property type="entry name" value="Glycogen Phosphorylase B"/>
    <property type="match status" value="2"/>
</dbReference>
<dbReference type="Pfam" id="PF13692">
    <property type="entry name" value="Glyco_trans_1_4"/>
    <property type="match status" value="1"/>
</dbReference>
<dbReference type="Proteomes" id="UP000321261">
    <property type="component" value="Unassembled WGS sequence"/>
</dbReference>
<dbReference type="AlphaFoldDB" id="A0A561SN23"/>